<feature type="compositionally biased region" description="Low complexity" evidence="16">
    <location>
        <begin position="516"/>
        <end position="550"/>
    </location>
</feature>
<evidence type="ECO:0000256" key="5">
    <source>
        <dbReference type="ARBA" id="ARBA00012483"/>
    </source>
</evidence>
<evidence type="ECO:0000256" key="10">
    <source>
        <dbReference type="ARBA" id="ARBA00022786"/>
    </source>
</evidence>
<evidence type="ECO:0000256" key="8">
    <source>
        <dbReference type="ARBA" id="ARBA00022723"/>
    </source>
</evidence>
<evidence type="ECO:0000256" key="16">
    <source>
        <dbReference type="SAM" id="MobiDB-lite"/>
    </source>
</evidence>
<dbReference type="Pfam" id="PF13639">
    <property type="entry name" value="zf-RING_2"/>
    <property type="match status" value="1"/>
</dbReference>
<dbReference type="Proteomes" id="UP000028582">
    <property type="component" value="Unassembled WGS sequence"/>
</dbReference>
<dbReference type="EC" id="2.3.2.27" evidence="5"/>
<comment type="similarity">
    <text evidence="4">Belongs to the HRD1 family.</text>
</comment>
<dbReference type="GO" id="GO:0061630">
    <property type="term" value="F:ubiquitin protein ligase activity"/>
    <property type="evidence" value="ECO:0007669"/>
    <property type="project" value="UniProtKB-EC"/>
</dbReference>
<evidence type="ECO:0000259" key="18">
    <source>
        <dbReference type="PROSITE" id="PS50089"/>
    </source>
</evidence>
<feature type="compositionally biased region" description="Basic and acidic residues" evidence="16">
    <location>
        <begin position="586"/>
        <end position="596"/>
    </location>
</feature>
<keyword evidence="13 17" id="KW-1133">Transmembrane helix</keyword>
<comment type="pathway">
    <text evidence="3">Protein modification; protein ubiquitination.</text>
</comment>
<dbReference type="PANTHER" id="PTHR22763">
    <property type="entry name" value="RING ZINC FINGER PROTEIN"/>
    <property type="match status" value="1"/>
</dbReference>
<evidence type="ECO:0000256" key="7">
    <source>
        <dbReference type="ARBA" id="ARBA00022692"/>
    </source>
</evidence>
<feature type="transmembrane region" description="Helical" evidence="17">
    <location>
        <begin position="98"/>
        <end position="119"/>
    </location>
</feature>
<feature type="transmembrane region" description="Helical" evidence="17">
    <location>
        <begin position="210"/>
        <end position="237"/>
    </location>
</feature>
<keyword evidence="12" id="KW-0862">Zinc</keyword>
<evidence type="ECO:0000256" key="6">
    <source>
        <dbReference type="ARBA" id="ARBA00022679"/>
    </source>
</evidence>
<evidence type="ECO:0000256" key="17">
    <source>
        <dbReference type="SAM" id="Phobius"/>
    </source>
</evidence>
<evidence type="ECO:0000256" key="13">
    <source>
        <dbReference type="ARBA" id="ARBA00022989"/>
    </source>
</evidence>
<evidence type="ECO:0000256" key="1">
    <source>
        <dbReference type="ARBA" id="ARBA00000900"/>
    </source>
</evidence>
<dbReference type="PROSITE" id="PS50089">
    <property type="entry name" value="ZF_RING_2"/>
    <property type="match status" value="1"/>
</dbReference>
<keyword evidence="8" id="KW-0479">Metal-binding</keyword>
<reference evidence="19 20" key="1">
    <citation type="submission" date="2013-11" db="EMBL/GenBank/DDBJ databases">
        <title>The Genome Sequence of Phytophthora parasitica P1976.</title>
        <authorList>
            <consortium name="The Broad Institute Genomics Platform"/>
            <person name="Russ C."/>
            <person name="Tyler B."/>
            <person name="Panabieres F."/>
            <person name="Shan W."/>
            <person name="Tripathy S."/>
            <person name="Grunwald N."/>
            <person name="Machado M."/>
            <person name="Johnson C.S."/>
            <person name="Walker B."/>
            <person name="Young S."/>
            <person name="Zeng Q."/>
            <person name="Gargeya S."/>
            <person name="Fitzgerald M."/>
            <person name="Haas B."/>
            <person name="Abouelleil A."/>
            <person name="Allen A.W."/>
            <person name="Alvarado L."/>
            <person name="Arachchi H.M."/>
            <person name="Berlin A.M."/>
            <person name="Chapman S.B."/>
            <person name="Gainer-Dewar J."/>
            <person name="Goldberg J."/>
            <person name="Griggs A."/>
            <person name="Gujja S."/>
            <person name="Hansen M."/>
            <person name="Howarth C."/>
            <person name="Imamovic A."/>
            <person name="Ireland A."/>
            <person name="Larimer J."/>
            <person name="McCowan C."/>
            <person name="Murphy C."/>
            <person name="Pearson M."/>
            <person name="Poon T.W."/>
            <person name="Priest M."/>
            <person name="Roberts A."/>
            <person name="Saif S."/>
            <person name="Shea T."/>
            <person name="Sisk P."/>
            <person name="Sykes S."/>
            <person name="Wortman J."/>
            <person name="Nusbaum C."/>
            <person name="Birren B."/>
        </authorList>
    </citation>
    <scope>NUCLEOTIDE SEQUENCE [LARGE SCALE GENOMIC DNA]</scope>
    <source>
        <strain evidence="19 20">P1976</strain>
    </source>
</reference>
<evidence type="ECO:0000313" key="20">
    <source>
        <dbReference type="Proteomes" id="UP000028582"/>
    </source>
</evidence>
<gene>
    <name evidence="19" type="ORF">F444_00066</name>
</gene>
<protein>
    <recommendedName>
        <fullName evidence="5">RING-type E3 ubiquitin transferase</fullName>
        <ecNumber evidence="5">2.3.2.27</ecNumber>
    </recommendedName>
</protein>
<sequence length="614" mass="67766">MKFWLYSSASLAACVGLLWYTYVTRQQFYPSVIYLVTSKVSVLVLGNAGLVLTTLFGRLLKSFFLGTLRDAEVELLHENVRYAVTETCLALTIFRDEISFHVMVLFTALVFLKIFHWLSQSRIEFIEQTDVISRLTHVRLVGLMAMLAAVDTGFVVWCSLNVMEIGPSVFILFGFEFLILLVTIVATFLRYVLYVVDSRMDGAWTNKFTYLFYLELVSEVTKLVVYLVFFMLIFTYYGMPLHIVRDLWISIKNLQRRIASYFRYRKITAHLNERFPNPTEEELQETDRTCIICREEMTPDACKKLPCSHIFHVDCLKMWVQRQQTCPTCRSTIPTGPRRPTVPENAAARAVRPENNAPQAPAPAPAPADAQPRPAPAAPRFRFGVAMGRVAPPATQPAASAAQATPPTGGVPAPGHPYAPGYPNPYMSPMMFAPGMGAPFGFGMPGAYGMMPPFGMPMGHMPAQQQGMQQPAMDPESIQRQIDLLHAQLAVLQASAAQFGGPQQAHIVPQPPASMPAQTQTNVAAQTAPAAPLSAPAAAPTTSAPADASAVSEDLEDKRPIPSTTASEPAASLPVESTIPPAPQTEAERRREELRQRYARIYGSSSTDNEEKSD</sequence>
<dbReference type="GO" id="GO:0008270">
    <property type="term" value="F:zinc ion binding"/>
    <property type="evidence" value="ECO:0007669"/>
    <property type="project" value="UniProtKB-KW"/>
</dbReference>
<evidence type="ECO:0000256" key="3">
    <source>
        <dbReference type="ARBA" id="ARBA00004906"/>
    </source>
</evidence>
<accession>A0A081B5G9</accession>
<dbReference type="GO" id="GO:0036503">
    <property type="term" value="P:ERAD pathway"/>
    <property type="evidence" value="ECO:0007669"/>
    <property type="project" value="TreeGrafter"/>
</dbReference>
<evidence type="ECO:0000256" key="12">
    <source>
        <dbReference type="ARBA" id="ARBA00022833"/>
    </source>
</evidence>
<dbReference type="SUPFAM" id="SSF57850">
    <property type="entry name" value="RING/U-box"/>
    <property type="match status" value="1"/>
</dbReference>
<dbReference type="PANTHER" id="PTHR22763:SF184">
    <property type="entry name" value="E3 UBIQUITIN-PROTEIN LIGASE SYNOVIOLIN"/>
    <property type="match status" value="1"/>
</dbReference>
<dbReference type="CDD" id="cd16479">
    <property type="entry name" value="RING-H2_synoviolin"/>
    <property type="match status" value="1"/>
</dbReference>
<feature type="region of interest" description="Disordered" evidence="16">
    <location>
        <begin position="502"/>
        <end position="614"/>
    </location>
</feature>
<comment type="catalytic activity">
    <reaction evidence="1">
        <text>S-ubiquitinyl-[E2 ubiquitin-conjugating enzyme]-L-cysteine + [acceptor protein]-L-lysine = [E2 ubiquitin-conjugating enzyme]-L-cysteine + N(6)-ubiquitinyl-[acceptor protein]-L-lysine.</text>
        <dbReference type="EC" id="2.3.2.27"/>
    </reaction>
</comment>
<feature type="transmembrane region" description="Helical" evidence="17">
    <location>
        <begin position="140"/>
        <end position="163"/>
    </location>
</feature>
<feature type="transmembrane region" description="Helical" evidence="17">
    <location>
        <begin position="6"/>
        <end position="23"/>
    </location>
</feature>
<dbReference type="Gene3D" id="3.30.40.10">
    <property type="entry name" value="Zinc/RING finger domain, C3HC4 (zinc finger)"/>
    <property type="match status" value="1"/>
</dbReference>
<keyword evidence="11" id="KW-0256">Endoplasmic reticulum</keyword>
<evidence type="ECO:0000256" key="11">
    <source>
        <dbReference type="ARBA" id="ARBA00022824"/>
    </source>
</evidence>
<feature type="transmembrane region" description="Helical" evidence="17">
    <location>
        <begin position="32"/>
        <end position="56"/>
    </location>
</feature>
<dbReference type="GO" id="GO:0005789">
    <property type="term" value="C:endoplasmic reticulum membrane"/>
    <property type="evidence" value="ECO:0007669"/>
    <property type="project" value="UniProtKB-SubCell"/>
</dbReference>
<name>A0A081B5G9_PHYNI</name>
<dbReference type="InterPro" id="IPR050731">
    <property type="entry name" value="HRD1_E3_ubiq-ligases"/>
</dbReference>
<evidence type="ECO:0000256" key="9">
    <source>
        <dbReference type="ARBA" id="ARBA00022771"/>
    </source>
</evidence>
<feature type="region of interest" description="Disordered" evidence="16">
    <location>
        <begin position="333"/>
        <end position="378"/>
    </location>
</feature>
<feature type="domain" description="RING-type" evidence="18">
    <location>
        <begin position="290"/>
        <end position="330"/>
    </location>
</feature>
<keyword evidence="9 15" id="KW-0863">Zinc-finger</keyword>
<keyword evidence="6" id="KW-0808">Transferase</keyword>
<dbReference type="InterPro" id="IPR001841">
    <property type="entry name" value="Znf_RING"/>
</dbReference>
<evidence type="ECO:0000313" key="19">
    <source>
        <dbReference type="EMBL" id="ETO86380.1"/>
    </source>
</evidence>
<evidence type="ECO:0000256" key="2">
    <source>
        <dbReference type="ARBA" id="ARBA00004477"/>
    </source>
</evidence>
<comment type="caution">
    <text evidence="19">The sequence shown here is derived from an EMBL/GenBank/DDBJ whole genome shotgun (WGS) entry which is preliminary data.</text>
</comment>
<dbReference type="OrthoDB" id="7759664at2759"/>
<evidence type="ECO:0000256" key="15">
    <source>
        <dbReference type="PROSITE-ProRule" id="PRU00175"/>
    </source>
</evidence>
<dbReference type="GO" id="GO:0043161">
    <property type="term" value="P:proteasome-mediated ubiquitin-dependent protein catabolic process"/>
    <property type="evidence" value="ECO:0007669"/>
    <property type="project" value="TreeGrafter"/>
</dbReference>
<dbReference type="InterPro" id="IPR013083">
    <property type="entry name" value="Znf_RING/FYVE/PHD"/>
</dbReference>
<dbReference type="EMBL" id="ANJA01000028">
    <property type="protein sequence ID" value="ETO86380.1"/>
    <property type="molecule type" value="Genomic_DNA"/>
</dbReference>
<dbReference type="FunFam" id="3.30.40.10:FF:000682">
    <property type="entry name" value="E3 ubiquitin-protein ligase HRD1"/>
    <property type="match status" value="1"/>
</dbReference>
<dbReference type="InterPro" id="IPR058051">
    <property type="entry name" value="Znf_RING_synoviolin"/>
</dbReference>
<comment type="subcellular location">
    <subcellularLocation>
        <location evidence="2">Endoplasmic reticulum membrane</location>
        <topology evidence="2">Multi-pass membrane protein</topology>
    </subcellularLocation>
</comment>
<dbReference type="InterPro" id="IPR057992">
    <property type="entry name" value="TPR_SYVN1_N"/>
</dbReference>
<dbReference type="Pfam" id="PF25563">
    <property type="entry name" value="TPR_SYVN1_N"/>
    <property type="match status" value="1"/>
</dbReference>
<keyword evidence="7 17" id="KW-0812">Transmembrane</keyword>
<keyword evidence="14 17" id="KW-0472">Membrane</keyword>
<evidence type="ECO:0000256" key="14">
    <source>
        <dbReference type="ARBA" id="ARBA00023136"/>
    </source>
</evidence>
<dbReference type="AlphaFoldDB" id="A0A081B5G9"/>
<dbReference type="SMART" id="SM00184">
    <property type="entry name" value="RING"/>
    <property type="match status" value="1"/>
</dbReference>
<feature type="transmembrane region" description="Helical" evidence="17">
    <location>
        <begin position="169"/>
        <end position="189"/>
    </location>
</feature>
<keyword evidence="10" id="KW-0833">Ubl conjugation pathway</keyword>
<organism evidence="19 20">
    <name type="scientific">Phytophthora nicotianae P1976</name>
    <dbReference type="NCBI Taxonomy" id="1317066"/>
    <lineage>
        <taxon>Eukaryota</taxon>
        <taxon>Sar</taxon>
        <taxon>Stramenopiles</taxon>
        <taxon>Oomycota</taxon>
        <taxon>Peronosporomycetes</taxon>
        <taxon>Peronosporales</taxon>
        <taxon>Peronosporaceae</taxon>
        <taxon>Phytophthora</taxon>
    </lineage>
</organism>
<evidence type="ECO:0000256" key="4">
    <source>
        <dbReference type="ARBA" id="ARBA00010089"/>
    </source>
</evidence>
<proteinExistence type="inferred from homology"/>